<organism evidence="1 2">
    <name type="scientific">Lujinxingia litoralis</name>
    <dbReference type="NCBI Taxonomy" id="2211119"/>
    <lineage>
        <taxon>Bacteria</taxon>
        <taxon>Deltaproteobacteria</taxon>
        <taxon>Bradymonadales</taxon>
        <taxon>Lujinxingiaceae</taxon>
        <taxon>Lujinxingia</taxon>
    </lineage>
</organism>
<evidence type="ECO:0000313" key="1">
    <source>
        <dbReference type="EMBL" id="RAL20380.1"/>
    </source>
</evidence>
<dbReference type="OrthoDB" id="184349at2"/>
<reference evidence="1 2" key="1">
    <citation type="submission" date="2018-05" db="EMBL/GenBank/DDBJ databases">
        <title>Lujinxingia marina gen. nov. sp. nov., a new facultative anaerobic member of the class Deltaproteobacteria, and proposal of Lujinxingaceae fam. nov.</title>
        <authorList>
            <person name="Li C.-M."/>
        </authorList>
    </citation>
    <scope>NUCLEOTIDE SEQUENCE [LARGE SCALE GENOMIC DNA]</scope>
    <source>
        <strain evidence="1 2">B210</strain>
    </source>
</reference>
<dbReference type="EMBL" id="QHKO01000011">
    <property type="protein sequence ID" value="RAL20380.1"/>
    <property type="molecule type" value="Genomic_DNA"/>
</dbReference>
<dbReference type="RefSeq" id="WP_111731196.1">
    <property type="nucleotide sequence ID" value="NZ_QHKO01000011.1"/>
</dbReference>
<proteinExistence type="predicted"/>
<protein>
    <recommendedName>
        <fullName evidence="3">SIS domain-containing protein</fullName>
    </recommendedName>
</protein>
<sequence length="358" mass="38922">MSVHPEPLIASVELVAERCRQIPQLLREQARRPPGWPLNSVPASEVLTTGVGLSEGPARVLAHLVRARVGIASRFVPLSRFALGPPAVEASTVVVFSQGLCPNARLGMEVAARAEEALIITGLEADELVERCPGLAKPCREGRVRVLTIGPVREDRLLLRVQAPAVATFTAFQLADALAEKVGAPRFGVGLREVPETVAAVMERELSPSPLSPGHWLGQPIALVGADEMVSLLQGGSWKLMEGLWRALPPVFEALQYAHGPFQAYFGKPLHLVALFAGTSPALRELGGRLSEVARRAGHTLEVVWAVHADERSLFEFDAVLNRRLIEALHTVDRDLSRWPGHGQDGPLYTFEQSWPPR</sequence>
<evidence type="ECO:0000313" key="2">
    <source>
        <dbReference type="Proteomes" id="UP000249169"/>
    </source>
</evidence>
<accession>A0A328C5U4</accession>
<name>A0A328C5U4_9DELT</name>
<dbReference type="AlphaFoldDB" id="A0A328C5U4"/>
<gene>
    <name evidence="1" type="ORF">DL240_17520</name>
</gene>
<evidence type="ECO:0008006" key="3">
    <source>
        <dbReference type="Google" id="ProtNLM"/>
    </source>
</evidence>
<dbReference type="Proteomes" id="UP000249169">
    <property type="component" value="Unassembled WGS sequence"/>
</dbReference>
<comment type="caution">
    <text evidence="1">The sequence shown here is derived from an EMBL/GenBank/DDBJ whole genome shotgun (WGS) entry which is preliminary data.</text>
</comment>
<keyword evidence="2" id="KW-1185">Reference proteome</keyword>